<evidence type="ECO:0000313" key="6">
    <source>
        <dbReference type="EMBL" id="RUO46182.1"/>
    </source>
</evidence>
<dbReference type="Pfam" id="PF03466">
    <property type="entry name" value="LysR_substrate"/>
    <property type="match status" value="1"/>
</dbReference>
<proteinExistence type="inferred from homology"/>
<dbReference type="Pfam" id="PF00126">
    <property type="entry name" value="HTH_1"/>
    <property type="match status" value="1"/>
</dbReference>
<evidence type="ECO:0000256" key="4">
    <source>
        <dbReference type="ARBA" id="ARBA00023163"/>
    </source>
</evidence>
<evidence type="ECO:0000256" key="2">
    <source>
        <dbReference type="ARBA" id="ARBA00023015"/>
    </source>
</evidence>
<dbReference type="RefSeq" id="WP_126834758.1">
    <property type="nucleotide sequence ID" value="NZ_PIPT01000010.1"/>
</dbReference>
<keyword evidence="7" id="KW-1185">Reference proteome</keyword>
<dbReference type="Gene3D" id="3.40.190.10">
    <property type="entry name" value="Periplasmic binding protein-like II"/>
    <property type="match status" value="2"/>
</dbReference>
<keyword evidence="4" id="KW-0804">Transcription</keyword>
<sequence length="302" mass="34250">MLHPRDLSIFCKVAETGNMSRVAEAEAKTVMAISKVIGRLEAELNQALFIRTRRQLVLTEFGIGFKKKAEDFLEHYQELKNWGERHESTVRGELRVVCQSNEVITETIVPWLAEFCEQYPELGIAIDVKESLIDVIDDDFDVFWAVGPYLGQRYPGLKRRTLWSSPYGIYASPAYLKKMGTPETLADLEAYNVIGYLHNQPSNVLVAKDENGQPHYVTPQSQIKTVAGHIELAEAGLGLINAPATTQAIRDLVDDGHLCPVLEEHWWEGAEVYAYYHPSRPVQAKVRAFLDFFVAKREEWAL</sequence>
<dbReference type="SUPFAM" id="SSF46785">
    <property type="entry name" value="Winged helix' DNA-binding domain"/>
    <property type="match status" value="1"/>
</dbReference>
<keyword evidence="2" id="KW-0805">Transcription regulation</keyword>
<gene>
    <name evidence="6" type="ORF">CWE21_12425</name>
</gene>
<dbReference type="InterPro" id="IPR036390">
    <property type="entry name" value="WH_DNA-bd_sf"/>
</dbReference>
<evidence type="ECO:0000256" key="3">
    <source>
        <dbReference type="ARBA" id="ARBA00023125"/>
    </source>
</evidence>
<dbReference type="GO" id="GO:0003700">
    <property type="term" value="F:DNA-binding transcription factor activity"/>
    <property type="evidence" value="ECO:0007669"/>
    <property type="project" value="InterPro"/>
</dbReference>
<dbReference type="Proteomes" id="UP000286678">
    <property type="component" value="Unassembled WGS sequence"/>
</dbReference>
<dbReference type="InterPro" id="IPR036388">
    <property type="entry name" value="WH-like_DNA-bd_sf"/>
</dbReference>
<dbReference type="GO" id="GO:0006351">
    <property type="term" value="P:DNA-templated transcription"/>
    <property type="evidence" value="ECO:0007669"/>
    <property type="project" value="TreeGrafter"/>
</dbReference>
<dbReference type="SUPFAM" id="SSF53850">
    <property type="entry name" value="Periplasmic binding protein-like II"/>
    <property type="match status" value="1"/>
</dbReference>
<dbReference type="PANTHER" id="PTHR30537">
    <property type="entry name" value="HTH-TYPE TRANSCRIPTIONAL REGULATOR"/>
    <property type="match status" value="1"/>
</dbReference>
<name>A0A432XC10_9GAMM</name>
<accession>A0A432XC10</accession>
<reference evidence="7" key="1">
    <citation type="journal article" date="2018" name="Front. Microbiol.">
        <title>Genome-Based Analysis Reveals the Taxonomy and Diversity of the Family Idiomarinaceae.</title>
        <authorList>
            <person name="Liu Y."/>
            <person name="Lai Q."/>
            <person name="Shao Z."/>
        </authorList>
    </citation>
    <scope>NUCLEOTIDE SEQUENCE [LARGE SCALE GENOMIC DNA]</scope>
    <source>
        <strain evidence="7">SW15</strain>
    </source>
</reference>
<evidence type="ECO:0000259" key="5">
    <source>
        <dbReference type="PROSITE" id="PS50931"/>
    </source>
</evidence>
<comment type="similarity">
    <text evidence="1">Belongs to the LysR transcriptional regulatory family.</text>
</comment>
<dbReference type="AlphaFoldDB" id="A0A432XC10"/>
<dbReference type="InterPro" id="IPR005119">
    <property type="entry name" value="LysR_subst-bd"/>
</dbReference>
<evidence type="ECO:0000313" key="7">
    <source>
        <dbReference type="Proteomes" id="UP000286678"/>
    </source>
</evidence>
<dbReference type="EMBL" id="PIPT01000010">
    <property type="protein sequence ID" value="RUO46182.1"/>
    <property type="molecule type" value="Genomic_DNA"/>
</dbReference>
<dbReference type="Gene3D" id="1.10.10.10">
    <property type="entry name" value="Winged helix-like DNA-binding domain superfamily/Winged helix DNA-binding domain"/>
    <property type="match status" value="1"/>
</dbReference>
<dbReference type="InterPro" id="IPR058163">
    <property type="entry name" value="LysR-type_TF_proteobact-type"/>
</dbReference>
<dbReference type="PANTHER" id="PTHR30537:SF20">
    <property type="entry name" value="TRANSCRIPTIONAL REGULATORY PROTEIN"/>
    <property type="match status" value="1"/>
</dbReference>
<keyword evidence="3" id="KW-0238">DNA-binding</keyword>
<evidence type="ECO:0000256" key="1">
    <source>
        <dbReference type="ARBA" id="ARBA00009437"/>
    </source>
</evidence>
<dbReference type="GO" id="GO:0043565">
    <property type="term" value="F:sequence-specific DNA binding"/>
    <property type="evidence" value="ECO:0007669"/>
    <property type="project" value="TreeGrafter"/>
</dbReference>
<protein>
    <submittedName>
        <fullName evidence="6">LysR family transcriptional regulator</fullName>
    </submittedName>
</protein>
<dbReference type="OrthoDB" id="9786526at2"/>
<dbReference type="InterPro" id="IPR000847">
    <property type="entry name" value="LysR_HTH_N"/>
</dbReference>
<organism evidence="6 7">
    <name type="scientific">Pseudidiomarina aquimaris</name>
    <dbReference type="NCBI Taxonomy" id="641841"/>
    <lineage>
        <taxon>Bacteria</taxon>
        <taxon>Pseudomonadati</taxon>
        <taxon>Pseudomonadota</taxon>
        <taxon>Gammaproteobacteria</taxon>
        <taxon>Alteromonadales</taxon>
        <taxon>Idiomarinaceae</taxon>
        <taxon>Pseudidiomarina</taxon>
    </lineage>
</organism>
<dbReference type="PROSITE" id="PS50931">
    <property type="entry name" value="HTH_LYSR"/>
    <property type="match status" value="1"/>
</dbReference>
<feature type="domain" description="HTH lysR-type" evidence="5">
    <location>
        <begin position="1"/>
        <end position="59"/>
    </location>
</feature>
<comment type="caution">
    <text evidence="6">The sequence shown here is derived from an EMBL/GenBank/DDBJ whole genome shotgun (WGS) entry which is preliminary data.</text>
</comment>